<dbReference type="OrthoDB" id="9776919at2"/>
<dbReference type="Pfam" id="PF01171">
    <property type="entry name" value="ATP_bind_3"/>
    <property type="match status" value="1"/>
</dbReference>
<name>A0A4Z0D7G3_9FIRM</name>
<dbReference type="PIRSF" id="PIRSF006661">
    <property type="entry name" value="PP-lp_UCP006661"/>
    <property type="match status" value="1"/>
</dbReference>
<evidence type="ECO:0000313" key="3">
    <source>
        <dbReference type="EMBL" id="TFZ40822.1"/>
    </source>
</evidence>
<feature type="domain" description="tRNA(Ile)-lysidine/2-thiocytidine synthase N-terminal" evidence="2">
    <location>
        <begin position="16"/>
        <end position="126"/>
    </location>
</feature>
<dbReference type="SUPFAM" id="SSF52402">
    <property type="entry name" value="Adenine nucleotide alpha hydrolases-like"/>
    <property type="match status" value="1"/>
</dbReference>
<proteinExistence type="predicted"/>
<evidence type="ECO:0000313" key="4">
    <source>
        <dbReference type="Proteomes" id="UP000298381"/>
    </source>
</evidence>
<dbReference type="Proteomes" id="UP000298381">
    <property type="component" value="Unassembled WGS sequence"/>
</dbReference>
<feature type="active site" description="Nucleophile and sulfur donor" evidence="1">
    <location>
        <position position="174"/>
    </location>
</feature>
<dbReference type="Gene3D" id="3.40.50.620">
    <property type="entry name" value="HUPs"/>
    <property type="match status" value="1"/>
</dbReference>
<dbReference type="CDD" id="cd01990">
    <property type="entry name" value="LarE-like"/>
    <property type="match status" value="1"/>
</dbReference>
<dbReference type="AlphaFoldDB" id="A0A4Z0D7G3"/>
<keyword evidence="4" id="KW-1185">Reference proteome</keyword>
<dbReference type="InterPro" id="IPR005232">
    <property type="entry name" value="LarE"/>
</dbReference>
<gene>
    <name evidence="3" type="primary">larE</name>
    <name evidence="3" type="ORF">E4100_04320</name>
</gene>
<dbReference type="PANTHER" id="PTHR43169">
    <property type="entry name" value="EXSB FAMILY PROTEIN"/>
    <property type="match status" value="1"/>
</dbReference>
<evidence type="ECO:0000259" key="2">
    <source>
        <dbReference type="Pfam" id="PF01171"/>
    </source>
</evidence>
<accession>A0A4Z0D7G3</accession>
<dbReference type="InterPro" id="IPR052188">
    <property type="entry name" value="Ni-pincer_cofactor_biosynth"/>
</dbReference>
<organism evidence="3 4">
    <name type="scientific">Soehngenia longivitae</name>
    <dbReference type="NCBI Taxonomy" id="2562294"/>
    <lineage>
        <taxon>Bacteria</taxon>
        <taxon>Bacillati</taxon>
        <taxon>Bacillota</taxon>
        <taxon>Tissierellia</taxon>
        <taxon>Tissierellales</taxon>
        <taxon>Tissierellaceae</taxon>
        <taxon>Soehngenia</taxon>
    </lineage>
</organism>
<dbReference type="EMBL" id="SRIB01000004">
    <property type="protein sequence ID" value="TFZ40822.1"/>
    <property type="molecule type" value="Genomic_DNA"/>
</dbReference>
<dbReference type="InterPro" id="IPR011063">
    <property type="entry name" value="TilS/TtcA_N"/>
</dbReference>
<comment type="caution">
    <text evidence="3">The sequence shown here is derived from an EMBL/GenBank/DDBJ whole genome shotgun (WGS) entry which is preliminary data.</text>
</comment>
<dbReference type="InterPro" id="IPR014729">
    <property type="entry name" value="Rossmann-like_a/b/a_fold"/>
</dbReference>
<reference evidence="3 4" key="1">
    <citation type="submission" date="2019-03" db="EMBL/GenBank/DDBJ databases">
        <title>Draft genome sequence data and analysis of a Fermenting Bacterium, Soehngenia longevitae strain 1933PT, isolated from petroleum reservoir in Azerbaijan.</title>
        <authorList>
            <person name="Grouzdev D.S."/>
            <person name="Bidzhieva S.K."/>
            <person name="Sokolova D.S."/>
            <person name="Tourova T.P."/>
            <person name="Poltaraus A.B."/>
            <person name="Nazina T.N."/>
        </authorList>
    </citation>
    <scope>NUCLEOTIDE SEQUENCE [LARGE SCALE GENOMIC DNA]</scope>
    <source>
        <strain evidence="3 4">1933P</strain>
    </source>
</reference>
<evidence type="ECO:0000256" key="1">
    <source>
        <dbReference type="PIRSR" id="PIRSR006661-1"/>
    </source>
</evidence>
<protein>
    <submittedName>
        <fullName evidence="3">ATP-dependent sacrificial sulfur transferase LarE</fullName>
    </submittedName>
</protein>
<sequence length="268" mass="30380">MDLLYEKIEELLKGSLCIAYSGGVDSSLLLKVASDINKDNRYVLYAVTFNTKLHPVKDIEISSKLAKEMGVAHEIIEIDELKNEEILNNSVNRCYFCKKFMFQKLVDFANENGIQNIIDGTNLDDLSTYRPGLKALKELNIKSPFVELGIDKSTVRKLANDLGISVANRPSAPCLATRIPYNTKLDLGLLNRIDRCENEIKTMGFDVVRLRVHDDIVRIEVKKEDIRRIIDNSHRIINLLKSNGFTYITVDIEGFRSGSMDIHTNEGK</sequence>
<dbReference type="GO" id="GO:0016783">
    <property type="term" value="F:sulfurtransferase activity"/>
    <property type="evidence" value="ECO:0007669"/>
    <property type="project" value="InterPro"/>
</dbReference>
<keyword evidence="3" id="KW-0808">Transferase</keyword>
<dbReference type="PANTHER" id="PTHR43169:SF2">
    <property type="entry name" value="NAD_GMP SYNTHASE DOMAIN-CONTAINING PROTEIN"/>
    <property type="match status" value="1"/>
</dbReference>
<dbReference type="NCBIfam" id="TIGR00268">
    <property type="entry name" value="ATP-dependent sacrificial sulfur transferase LarE"/>
    <property type="match status" value="1"/>
</dbReference>